<keyword evidence="1" id="KW-0175">Coiled coil</keyword>
<feature type="compositionally biased region" description="Low complexity" evidence="2">
    <location>
        <begin position="143"/>
        <end position="167"/>
    </location>
</feature>
<feature type="coiled-coil region" evidence="1">
    <location>
        <begin position="192"/>
        <end position="219"/>
    </location>
</feature>
<gene>
    <name evidence="3" type="ORF">T01_6712</name>
</gene>
<dbReference type="OrthoDB" id="5919591at2759"/>
<evidence type="ECO:0008006" key="5">
    <source>
        <dbReference type="Google" id="ProtNLM"/>
    </source>
</evidence>
<dbReference type="EMBL" id="JYDH01000015">
    <property type="protein sequence ID" value="KRY40000.1"/>
    <property type="molecule type" value="Genomic_DNA"/>
</dbReference>
<feature type="compositionally biased region" description="Polar residues" evidence="2">
    <location>
        <begin position="251"/>
        <end position="273"/>
    </location>
</feature>
<evidence type="ECO:0000313" key="3">
    <source>
        <dbReference type="EMBL" id="KRY40000.1"/>
    </source>
</evidence>
<sequence length="465" mass="52341">MNCTGSICPRQCHSPRSPSTRLISQIISCCMVEMRPWACPADLHTVFGYPILTFTLTFAICSRNCSKMKKSTRPKQQHADERTKAESVGKRSTNLVHEISRYYKPVLGREEPWSTGSSSADRLSPLPSVGGPQSNVPEQDVLTSTSTGTSTRTRTSRSSTVSSTWSTADGDFDRDHPRLERMSAKLACDQLKALLLNQRQEYRRKLALEKAKRRAVENLLLLKERPSDNASRSSASISTVDHSPSPLPQPSLDTTTTSTVSQSNKENSLLHSSGDSDRWREVTLVASRSTGQHWSASSIRSDVSTSRAGISWFLPLGRSDHQSTGQPCPTLQKCLITRRPSVVESIRRRQASLQEAHAYRKTVSAKTRQLAEHVALGLLSEEEAAEAMMHLPRSDAFLHCDLLRETRRKHRSLPERQQKILQARQQVQLATNRILARMYSQRHAYEMLMRKCHHGKEKQPQSRKH</sequence>
<dbReference type="InParanoid" id="A0A0V1BSP5"/>
<proteinExistence type="predicted"/>
<accession>A0A0V1BSP5</accession>
<protein>
    <recommendedName>
        <fullName evidence="5">ALMS motif domain-containing protein</fullName>
    </recommendedName>
</protein>
<dbReference type="Proteomes" id="UP000054776">
    <property type="component" value="Unassembled WGS sequence"/>
</dbReference>
<feature type="compositionally biased region" description="Low complexity" evidence="2">
    <location>
        <begin position="228"/>
        <end position="238"/>
    </location>
</feature>
<comment type="caution">
    <text evidence="3">The sequence shown here is derived from an EMBL/GenBank/DDBJ whole genome shotgun (WGS) entry which is preliminary data.</text>
</comment>
<evidence type="ECO:0000256" key="2">
    <source>
        <dbReference type="SAM" id="MobiDB-lite"/>
    </source>
</evidence>
<name>A0A0V1BSP5_TRISP</name>
<evidence type="ECO:0000256" key="1">
    <source>
        <dbReference type="SAM" id="Coils"/>
    </source>
</evidence>
<dbReference type="AlphaFoldDB" id="A0A0V1BSP5"/>
<feature type="region of interest" description="Disordered" evidence="2">
    <location>
        <begin position="226"/>
        <end position="274"/>
    </location>
</feature>
<feature type="compositionally biased region" description="Basic and acidic residues" evidence="2">
    <location>
        <begin position="77"/>
        <end position="89"/>
    </location>
</feature>
<feature type="region of interest" description="Disordered" evidence="2">
    <location>
        <begin position="70"/>
        <end position="91"/>
    </location>
</feature>
<reference evidence="3 4" key="1">
    <citation type="submission" date="2015-01" db="EMBL/GenBank/DDBJ databases">
        <title>Evolution of Trichinella species and genotypes.</title>
        <authorList>
            <person name="Korhonen P.K."/>
            <person name="Edoardo P."/>
            <person name="Giuseppe L.R."/>
            <person name="Gasser R.B."/>
        </authorList>
    </citation>
    <scope>NUCLEOTIDE SEQUENCE [LARGE SCALE GENOMIC DNA]</scope>
    <source>
        <strain evidence="3">ISS3</strain>
    </source>
</reference>
<organism evidence="3 4">
    <name type="scientific">Trichinella spiralis</name>
    <name type="common">Trichina worm</name>
    <dbReference type="NCBI Taxonomy" id="6334"/>
    <lineage>
        <taxon>Eukaryota</taxon>
        <taxon>Metazoa</taxon>
        <taxon>Ecdysozoa</taxon>
        <taxon>Nematoda</taxon>
        <taxon>Enoplea</taxon>
        <taxon>Dorylaimia</taxon>
        <taxon>Trichinellida</taxon>
        <taxon>Trichinellidae</taxon>
        <taxon>Trichinella</taxon>
    </lineage>
</organism>
<feature type="region of interest" description="Disordered" evidence="2">
    <location>
        <begin position="111"/>
        <end position="175"/>
    </location>
</feature>
<keyword evidence="4" id="KW-1185">Reference proteome</keyword>
<evidence type="ECO:0000313" key="4">
    <source>
        <dbReference type="Proteomes" id="UP000054776"/>
    </source>
</evidence>